<proteinExistence type="predicted"/>
<dbReference type="Proteomes" id="UP001199319">
    <property type="component" value="Unassembled WGS sequence"/>
</dbReference>
<evidence type="ECO:0000256" key="1">
    <source>
        <dbReference type="SAM" id="SignalP"/>
    </source>
</evidence>
<feature type="chain" id="PRO_5042070199" evidence="1">
    <location>
        <begin position="25"/>
        <end position="143"/>
    </location>
</feature>
<reference evidence="2" key="1">
    <citation type="submission" date="2021-10" db="EMBL/GenBank/DDBJ databases">
        <title>Anaerobic single-cell dispensing facilitates the cultivation of human gut bacteria.</title>
        <authorList>
            <person name="Afrizal A."/>
        </authorList>
    </citation>
    <scope>NUCLEOTIDE SEQUENCE</scope>
    <source>
        <strain evidence="2">CLA-AA-H272</strain>
    </source>
</reference>
<comment type="caution">
    <text evidence="2">The sequence shown here is derived from an EMBL/GenBank/DDBJ whole genome shotgun (WGS) entry which is preliminary data.</text>
</comment>
<dbReference type="EMBL" id="JAJEPW010000040">
    <property type="protein sequence ID" value="MCC2130233.1"/>
    <property type="molecule type" value="Genomic_DNA"/>
</dbReference>
<organism evidence="2 3">
    <name type="scientific">Brotocaccenecus cirricatena</name>
    <dbReference type="NCBI Taxonomy" id="3064195"/>
    <lineage>
        <taxon>Bacteria</taxon>
        <taxon>Bacillati</taxon>
        <taxon>Bacillota</taxon>
        <taxon>Clostridia</taxon>
        <taxon>Eubacteriales</taxon>
        <taxon>Oscillospiraceae</taxon>
        <taxon>Brotocaccenecus</taxon>
    </lineage>
</organism>
<name>A0AAE3DDN6_9FIRM</name>
<keyword evidence="1" id="KW-0732">Signal</keyword>
<evidence type="ECO:0000313" key="3">
    <source>
        <dbReference type="Proteomes" id="UP001199319"/>
    </source>
</evidence>
<dbReference type="AlphaFoldDB" id="A0AAE3DDN6"/>
<evidence type="ECO:0000313" key="2">
    <source>
        <dbReference type="EMBL" id="MCC2130233.1"/>
    </source>
</evidence>
<sequence>MKKFVSLFLVVVLCLLTVPMQAFALESDLHAEEHTQAEQTRGCSHPEIIVYETNPDGYVSVGSNGHKMQYKHSGICTSCNQTASLYTYGALEAHATPSIYAAECNGTWQTHHYYCRPCGGNETIRQMRCPAGPHTGGCTVLPV</sequence>
<dbReference type="RefSeq" id="WP_302929449.1">
    <property type="nucleotide sequence ID" value="NZ_JAJEPW010000040.1"/>
</dbReference>
<protein>
    <submittedName>
        <fullName evidence="2">Uncharacterized protein</fullName>
    </submittedName>
</protein>
<feature type="signal peptide" evidence="1">
    <location>
        <begin position="1"/>
        <end position="24"/>
    </location>
</feature>
<accession>A0AAE3DDN6</accession>
<gene>
    <name evidence="2" type="ORF">LKD37_12055</name>
</gene>
<keyword evidence="3" id="KW-1185">Reference proteome</keyword>